<protein>
    <recommendedName>
        <fullName evidence="7">Small ribosomal subunit protein mS31</fullName>
    </recommendedName>
    <alternativeName>
        <fullName evidence="8">28S ribosomal protein S31, mitochondrial</fullName>
    </alternativeName>
</protein>
<dbReference type="OrthoDB" id="5989925at2759"/>
<organism evidence="9 10">
    <name type="scientific">Nezara viridula</name>
    <name type="common">Southern green stink bug</name>
    <name type="synonym">Cimex viridulus</name>
    <dbReference type="NCBI Taxonomy" id="85310"/>
    <lineage>
        <taxon>Eukaryota</taxon>
        <taxon>Metazoa</taxon>
        <taxon>Ecdysozoa</taxon>
        <taxon>Arthropoda</taxon>
        <taxon>Hexapoda</taxon>
        <taxon>Insecta</taxon>
        <taxon>Pterygota</taxon>
        <taxon>Neoptera</taxon>
        <taxon>Paraneoptera</taxon>
        <taxon>Hemiptera</taxon>
        <taxon>Heteroptera</taxon>
        <taxon>Panheteroptera</taxon>
        <taxon>Pentatomomorpha</taxon>
        <taxon>Pentatomoidea</taxon>
        <taxon>Pentatomidae</taxon>
        <taxon>Pentatominae</taxon>
        <taxon>Nezara</taxon>
    </lineage>
</organism>
<keyword evidence="3" id="KW-0809">Transit peptide</keyword>
<name>A0A9P0HLW2_NEZVI</name>
<sequence>MAFSLLPRRFLKFLWNEESVRRISVSSVRFNEDESNKKSSAADKLHSLLQDIIKDETLIKENIVKATAEPVIVPVKKKRPEKPKNLGEKIVDSAKEVAKGLEGKPEETEAQLLHRVLFKNKPLAESVTKAAANDTLKELLSGMDVERTPTVQKKKAMDETGISRAEQIRMDLKKKPFFRPSRGPIVGEKINIFGEKPLGIFKADELKEIEEPLTTWEAMEKRELQLLVSHPPSNIYEQMIQWTEKGILWKFPINNEQGLEEEETSDFTEHIFLENHLEDWCPEKGPIRHFMELVCVGLSRNHWITAEEKKQHILWYRDYFSKKKALLQELELGEIKAISAN</sequence>
<keyword evidence="4" id="KW-0689">Ribosomal protein</keyword>
<dbReference type="EMBL" id="OV725082">
    <property type="protein sequence ID" value="CAH1404122.1"/>
    <property type="molecule type" value="Genomic_DNA"/>
</dbReference>
<comment type="similarity">
    <text evidence="2">Belongs to the mitochondrion-specific ribosomal protein mS31 family.</text>
</comment>
<dbReference type="Proteomes" id="UP001152798">
    <property type="component" value="Chromosome 6"/>
</dbReference>
<proteinExistence type="inferred from homology"/>
<dbReference type="Pfam" id="PF15433">
    <property type="entry name" value="MRP-S31"/>
    <property type="match status" value="1"/>
</dbReference>
<keyword evidence="6" id="KW-0687">Ribonucleoprotein</keyword>
<evidence type="ECO:0000256" key="1">
    <source>
        <dbReference type="ARBA" id="ARBA00004173"/>
    </source>
</evidence>
<dbReference type="InterPro" id="IPR026299">
    <property type="entry name" value="MRP-S31"/>
</dbReference>
<evidence type="ECO:0000313" key="10">
    <source>
        <dbReference type="Proteomes" id="UP001152798"/>
    </source>
</evidence>
<evidence type="ECO:0000313" key="9">
    <source>
        <dbReference type="EMBL" id="CAH1404122.1"/>
    </source>
</evidence>
<accession>A0A9P0HLW2</accession>
<evidence type="ECO:0000256" key="5">
    <source>
        <dbReference type="ARBA" id="ARBA00023128"/>
    </source>
</evidence>
<dbReference type="GO" id="GO:0005763">
    <property type="term" value="C:mitochondrial small ribosomal subunit"/>
    <property type="evidence" value="ECO:0007669"/>
    <property type="project" value="InterPro"/>
</dbReference>
<dbReference type="GO" id="GO:0003735">
    <property type="term" value="F:structural constituent of ribosome"/>
    <property type="evidence" value="ECO:0007669"/>
    <property type="project" value="InterPro"/>
</dbReference>
<evidence type="ECO:0000256" key="4">
    <source>
        <dbReference type="ARBA" id="ARBA00022980"/>
    </source>
</evidence>
<evidence type="ECO:0000256" key="2">
    <source>
        <dbReference type="ARBA" id="ARBA00011057"/>
    </source>
</evidence>
<keyword evidence="10" id="KW-1185">Reference proteome</keyword>
<dbReference type="AlphaFoldDB" id="A0A9P0HLW2"/>
<gene>
    <name evidence="9" type="ORF">NEZAVI_LOCUS12588</name>
</gene>
<reference evidence="9" key="1">
    <citation type="submission" date="2022-01" db="EMBL/GenBank/DDBJ databases">
        <authorList>
            <person name="King R."/>
        </authorList>
    </citation>
    <scope>NUCLEOTIDE SEQUENCE</scope>
</reference>
<comment type="subcellular location">
    <subcellularLocation>
        <location evidence="1">Mitochondrion</location>
    </subcellularLocation>
</comment>
<evidence type="ECO:0000256" key="3">
    <source>
        <dbReference type="ARBA" id="ARBA00022946"/>
    </source>
</evidence>
<keyword evidence="5" id="KW-0496">Mitochondrion</keyword>
<evidence type="ECO:0000256" key="8">
    <source>
        <dbReference type="ARBA" id="ARBA00035363"/>
    </source>
</evidence>
<dbReference type="PANTHER" id="PTHR13231">
    <property type="entry name" value="MITOCHONDRIAL RIBOSOMAL PROTEIN S31"/>
    <property type="match status" value="1"/>
</dbReference>
<evidence type="ECO:0000256" key="7">
    <source>
        <dbReference type="ARBA" id="ARBA00035133"/>
    </source>
</evidence>
<dbReference type="PANTHER" id="PTHR13231:SF3">
    <property type="entry name" value="SMALL RIBOSOMAL SUBUNIT PROTEIN MS31"/>
    <property type="match status" value="1"/>
</dbReference>
<evidence type="ECO:0000256" key="6">
    <source>
        <dbReference type="ARBA" id="ARBA00023274"/>
    </source>
</evidence>